<dbReference type="SUPFAM" id="SSF82708">
    <property type="entry name" value="R3H domain"/>
    <property type="match status" value="1"/>
</dbReference>
<dbReference type="CDD" id="cd02325">
    <property type="entry name" value="R3H"/>
    <property type="match status" value="1"/>
</dbReference>
<sequence>MPNFLDLPTELRQTILLYAVQQETYLSGRTYPKTITSLLQTCISLRNDMPWILSSWAPTWYLTHPSDLPSPPTISIAGTVYKPTITQLCISVFHDSLLKNLRKADWATAYAYVTHAELVQAWHTSISQLPLTGIKTIHLDVTPAPGWMRTNHTNALHTILHDNRTAHCFMNDHKYDIGDLIRGIHDHYAGRELSITMTGTLSRRSARFVPAVQNHCQDYHINVSWTGTYIFTYSRALDQAVYTIAPKTRPPALSLEAWSDIMQLAPLRAVNFSSKSGRLFERACDEAGNEAMQHVLRHIVVFWLQDQGLRLPMPPVGNLQRAVIHALVADLGMFTHSEGEGEGRHVVISRGASLSRVGLISDV</sequence>
<dbReference type="InterPro" id="IPR036867">
    <property type="entry name" value="R3H_dom_sf"/>
</dbReference>
<accession>A0A6A6RPM4</accession>
<proteinExistence type="predicted"/>
<dbReference type="InterPro" id="IPR001374">
    <property type="entry name" value="R3H_dom"/>
</dbReference>
<gene>
    <name evidence="2" type="ORF">P280DRAFT_472604</name>
</gene>
<organism evidence="2 3">
    <name type="scientific">Massarina eburnea CBS 473.64</name>
    <dbReference type="NCBI Taxonomy" id="1395130"/>
    <lineage>
        <taxon>Eukaryota</taxon>
        <taxon>Fungi</taxon>
        <taxon>Dikarya</taxon>
        <taxon>Ascomycota</taxon>
        <taxon>Pezizomycotina</taxon>
        <taxon>Dothideomycetes</taxon>
        <taxon>Pleosporomycetidae</taxon>
        <taxon>Pleosporales</taxon>
        <taxon>Massarineae</taxon>
        <taxon>Massarinaceae</taxon>
        <taxon>Massarina</taxon>
    </lineage>
</organism>
<protein>
    <recommendedName>
        <fullName evidence="1">R3H domain-containing protein</fullName>
    </recommendedName>
</protein>
<dbReference type="EMBL" id="MU006795">
    <property type="protein sequence ID" value="KAF2637085.1"/>
    <property type="molecule type" value="Genomic_DNA"/>
</dbReference>
<dbReference type="Pfam" id="PF01424">
    <property type="entry name" value="R3H"/>
    <property type="match status" value="1"/>
</dbReference>
<feature type="domain" description="R3H" evidence="1">
    <location>
        <begin position="289"/>
        <end position="352"/>
    </location>
</feature>
<keyword evidence="3" id="KW-1185">Reference proteome</keyword>
<name>A0A6A6RPM4_9PLEO</name>
<dbReference type="AlphaFoldDB" id="A0A6A6RPM4"/>
<evidence type="ECO:0000313" key="3">
    <source>
        <dbReference type="Proteomes" id="UP000799753"/>
    </source>
</evidence>
<evidence type="ECO:0000313" key="2">
    <source>
        <dbReference type="EMBL" id="KAF2637085.1"/>
    </source>
</evidence>
<dbReference type="PROSITE" id="PS51061">
    <property type="entry name" value="R3H"/>
    <property type="match status" value="1"/>
</dbReference>
<dbReference type="Gene3D" id="3.30.1370.50">
    <property type="entry name" value="R3H-like domain"/>
    <property type="match status" value="1"/>
</dbReference>
<reference evidence="2" key="1">
    <citation type="journal article" date="2020" name="Stud. Mycol.">
        <title>101 Dothideomycetes genomes: a test case for predicting lifestyles and emergence of pathogens.</title>
        <authorList>
            <person name="Haridas S."/>
            <person name="Albert R."/>
            <person name="Binder M."/>
            <person name="Bloem J."/>
            <person name="Labutti K."/>
            <person name="Salamov A."/>
            <person name="Andreopoulos B."/>
            <person name="Baker S."/>
            <person name="Barry K."/>
            <person name="Bills G."/>
            <person name="Bluhm B."/>
            <person name="Cannon C."/>
            <person name="Castanera R."/>
            <person name="Culley D."/>
            <person name="Daum C."/>
            <person name="Ezra D."/>
            <person name="Gonzalez J."/>
            <person name="Henrissat B."/>
            <person name="Kuo A."/>
            <person name="Liang C."/>
            <person name="Lipzen A."/>
            <person name="Lutzoni F."/>
            <person name="Magnuson J."/>
            <person name="Mondo S."/>
            <person name="Nolan M."/>
            <person name="Ohm R."/>
            <person name="Pangilinan J."/>
            <person name="Park H.-J."/>
            <person name="Ramirez L."/>
            <person name="Alfaro M."/>
            <person name="Sun H."/>
            <person name="Tritt A."/>
            <person name="Yoshinaga Y."/>
            <person name="Zwiers L.-H."/>
            <person name="Turgeon B."/>
            <person name="Goodwin S."/>
            <person name="Spatafora J."/>
            <person name="Crous P."/>
            <person name="Grigoriev I."/>
        </authorList>
    </citation>
    <scope>NUCLEOTIDE SEQUENCE</scope>
    <source>
        <strain evidence="2">CBS 473.64</strain>
    </source>
</reference>
<dbReference type="Proteomes" id="UP000799753">
    <property type="component" value="Unassembled WGS sequence"/>
</dbReference>
<dbReference type="GO" id="GO:0003676">
    <property type="term" value="F:nucleic acid binding"/>
    <property type="evidence" value="ECO:0007669"/>
    <property type="project" value="UniProtKB-UniRule"/>
</dbReference>
<dbReference type="OrthoDB" id="3787379at2759"/>
<evidence type="ECO:0000259" key="1">
    <source>
        <dbReference type="PROSITE" id="PS51061"/>
    </source>
</evidence>